<dbReference type="InterPro" id="IPR035999">
    <property type="entry name" value="Sec7_dom_sf"/>
</dbReference>
<keyword evidence="7" id="KW-0472">Membrane</keyword>
<dbReference type="InterPro" id="IPR056468">
    <property type="entry name" value="PH_GEF_YEL1"/>
</dbReference>
<keyword evidence="4" id="KW-1003">Cell membrane</keyword>
<evidence type="ECO:0000256" key="8">
    <source>
        <dbReference type="ARBA" id="ARBA00037853"/>
    </source>
</evidence>
<dbReference type="GO" id="GO:0032012">
    <property type="term" value="P:regulation of ARF protein signal transduction"/>
    <property type="evidence" value="ECO:0007669"/>
    <property type="project" value="InterPro"/>
</dbReference>
<evidence type="ECO:0000256" key="11">
    <source>
        <dbReference type="SAM" id="MobiDB-lite"/>
    </source>
</evidence>
<evidence type="ECO:0000256" key="6">
    <source>
        <dbReference type="ARBA" id="ARBA00022658"/>
    </source>
</evidence>
<keyword evidence="14" id="KW-1185">Reference proteome</keyword>
<accession>A0A0P1KRN6</accession>
<name>A0A0P1KRN6_9SACH</name>
<dbReference type="InterPro" id="IPR023394">
    <property type="entry name" value="Sec7_C_sf"/>
</dbReference>
<evidence type="ECO:0000313" key="14">
    <source>
        <dbReference type="Proteomes" id="UP000236544"/>
    </source>
</evidence>
<dbReference type="OrthoDB" id="2157641at2759"/>
<feature type="region of interest" description="Disordered" evidence="11">
    <location>
        <begin position="212"/>
        <end position="235"/>
    </location>
</feature>
<dbReference type="InterPro" id="IPR000904">
    <property type="entry name" value="Sec7_dom"/>
</dbReference>
<dbReference type="GO" id="GO:0005737">
    <property type="term" value="C:cytoplasm"/>
    <property type="evidence" value="ECO:0007669"/>
    <property type="project" value="UniProtKB-SubCell"/>
</dbReference>
<dbReference type="GO" id="GO:0005935">
    <property type="term" value="C:cellular bud neck"/>
    <property type="evidence" value="ECO:0007669"/>
    <property type="project" value="UniProtKB-SubCell"/>
</dbReference>
<dbReference type="Pfam" id="PF23633">
    <property type="entry name" value="PH_GEF_YEL1"/>
    <property type="match status" value="1"/>
</dbReference>
<comment type="similarity">
    <text evidence="9">Belongs to the YEL1 family.</text>
</comment>
<proteinExistence type="inferred from homology"/>
<organism evidence="13 14">
    <name type="scientific">Lachancea quebecensis</name>
    <dbReference type="NCBI Taxonomy" id="1654605"/>
    <lineage>
        <taxon>Eukaryota</taxon>
        <taxon>Fungi</taxon>
        <taxon>Dikarya</taxon>
        <taxon>Ascomycota</taxon>
        <taxon>Saccharomycotina</taxon>
        <taxon>Saccharomycetes</taxon>
        <taxon>Saccharomycetales</taxon>
        <taxon>Saccharomycetaceae</taxon>
        <taxon>Lachancea</taxon>
    </lineage>
</organism>
<dbReference type="SUPFAM" id="SSF48425">
    <property type="entry name" value="Sec7 domain"/>
    <property type="match status" value="1"/>
</dbReference>
<protein>
    <recommendedName>
        <fullName evidence="10">Guanine-nucleotide exchange factor YEL1</fullName>
    </recommendedName>
</protein>
<sequence>MTGLEEAQNLTVADKQLTSDEGALTESPKMTNIHEIVEDTTTSENDNSDAKQIAAKIRAGTLENVEFTEYANFLGTPGNDQILLEFLLLLDPLPSSITGTLRKLSSSLYFIAEAANLDTILEALSKQWLREHNKEHYQDNYKLCHIVMFALLLLNSTLHNSEADLSFTIEEFRENTINALQKESPDIDVPSFNRELSLCYYQLDNEQLPLLRPPTQPRYSFSGRRTNGSGGHSNMKKASMLSLERFQTNQSLISTPNSMATLATRDTNANSNYRMRNNKPLQKLYLDEPFDADLQDVNGTPWLMDSIVNVQEASKANNSTSQLLSPPVTRKRKLMSWFRKHTKDTIFNENVHAADTDNWQHARIRVYQGRLFVYKFKGFGRERSIPRDIHKWSLEMCKRSCSQFHVYNLYGTIASLVQENIVASENSNVSSASFLIDFPHGLDSTSGLSFRFKTRNQEEAKQFTACCNFWSARISPIPSAQVEMISNEEYGWSPRLLEGESGMEQVKLAHWKPLVGLDAIFSELDEGIALWDFDSQLGNLRVFTELLGAQLDEHNAVKPKMVELWAKKKREYQPLFEAAMENWNNKYLYLNKQYQKHLVYLKALENAVQFYEHSKSVKNSETENIPKEQS</sequence>
<dbReference type="Proteomes" id="UP000236544">
    <property type="component" value="Unassembled WGS sequence"/>
</dbReference>
<evidence type="ECO:0000256" key="5">
    <source>
        <dbReference type="ARBA" id="ARBA00022490"/>
    </source>
</evidence>
<keyword evidence="5" id="KW-0963">Cytoplasm</keyword>
<dbReference type="GO" id="GO:0005934">
    <property type="term" value="C:cellular bud tip"/>
    <property type="evidence" value="ECO:0007669"/>
    <property type="project" value="UniProtKB-SubCell"/>
</dbReference>
<evidence type="ECO:0000256" key="3">
    <source>
        <dbReference type="ARBA" id="ARBA00004496"/>
    </source>
</evidence>
<evidence type="ECO:0000313" key="13">
    <source>
        <dbReference type="EMBL" id="CUS21553.1"/>
    </source>
</evidence>
<evidence type="ECO:0000256" key="2">
    <source>
        <dbReference type="ARBA" id="ARBA00004266"/>
    </source>
</evidence>
<dbReference type="GO" id="GO:0005886">
    <property type="term" value="C:plasma membrane"/>
    <property type="evidence" value="ECO:0007669"/>
    <property type="project" value="UniProtKB-SubCell"/>
</dbReference>
<feature type="domain" description="SEC7" evidence="12">
    <location>
        <begin position="24"/>
        <end position="188"/>
    </location>
</feature>
<evidence type="ECO:0000256" key="7">
    <source>
        <dbReference type="ARBA" id="ARBA00023136"/>
    </source>
</evidence>
<dbReference type="PROSITE" id="PS50190">
    <property type="entry name" value="SEC7"/>
    <property type="match status" value="1"/>
</dbReference>
<comment type="subcellular location">
    <subcellularLocation>
        <location evidence="2">Bud neck</location>
    </subcellularLocation>
    <subcellularLocation>
        <location evidence="8">Bud tip</location>
    </subcellularLocation>
    <subcellularLocation>
        <location evidence="1">Cell membrane</location>
        <topology evidence="1">Peripheral membrane protein</topology>
    </subcellularLocation>
    <subcellularLocation>
        <location evidence="3">Cytoplasm</location>
    </subcellularLocation>
</comment>
<evidence type="ECO:0000256" key="1">
    <source>
        <dbReference type="ARBA" id="ARBA00004202"/>
    </source>
</evidence>
<evidence type="ECO:0000256" key="4">
    <source>
        <dbReference type="ARBA" id="ARBA00022475"/>
    </source>
</evidence>
<evidence type="ECO:0000259" key="12">
    <source>
        <dbReference type="PROSITE" id="PS50190"/>
    </source>
</evidence>
<evidence type="ECO:0000256" key="9">
    <source>
        <dbReference type="ARBA" id="ARBA00038404"/>
    </source>
</evidence>
<dbReference type="GO" id="GO:0005085">
    <property type="term" value="F:guanyl-nucleotide exchange factor activity"/>
    <property type="evidence" value="ECO:0007669"/>
    <property type="project" value="UniProtKB-KW"/>
</dbReference>
<keyword evidence="6" id="KW-0344">Guanine-nucleotide releasing factor</keyword>
<evidence type="ECO:0000256" key="10">
    <source>
        <dbReference type="ARBA" id="ARBA00040041"/>
    </source>
</evidence>
<gene>
    <name evidence="13" type="ORF">LAQU0_S03e05204g</name>
</gene>
<dbReference type="AlphaFoldDB" id="A0A0P1KRN6"/>
<reference evidence="14" key="1">
    <citation type="submission" date="2015-10" db="EMBL/GenBank/DDBJ databases">
        <authorList>
            <person name="Devillers H."/>
        </authorList>
    </citation>
    <scope>NUCLEOTIDE SEQUENCE [LARGE SCALE GENOMIC DNA]</scope>
</reference>
<dbReference type="EMBL" id="LN890565">
    <property type="protein sequence ID" value="CUS21553.1"/>
    <property type="molecule type" value="Genomic_DNA"/>
</dbReference>
<dbReference type="Gene3D" id="1.10.1000.11">
    <property type="entry name" value="Arf Nucleotide-binding Site Opener,domain 2"/>
    <property type="match status" value="1"/>
</dbReference>
<dbReference type="Pfam" id="PF01369">
    <property type="entry name" value="Sec7"/>
    <property type="match status" value="1"/>
</dbReference>
<dbReference type="SMART" id="SM00222">
    <property type="entry name" value="Sec7"/>
    <property type="match status" value="1"/>
</dbReference>